<feature type="compositionally biased region" description="Basic and acidic residues" evidence="1">
    <location>
        <begin position="214"/>
        <end position="230"/>
    </location>
</feature>
<dbReference type="EMBL" id="JAWRVI010000121">
    <property type="protein sequence ID" value="KAK4075277.1"/>
    <property type="molecule type" value="Genomic_DNA"/>
</dbReference>
<gene>
    <name evidence="2" type="ORF">Purlil1_12681</name>
</gene>
<reference evidence="2 3" key="1">
    <citation type="journal article" date="2024" name="Microbiol. Resour. Announc.">
        <title>Genome annotations for the ascomycete fungi Trichoderma harzianum, Trichoderma aggressivum, and Purpureocillium lilacinum.</title>
        <authorList>
            <person name="Beijen E.P.W."/>
            <person name="Ohm R.A."/>
        </authorList>
    </citation>
    <scope>NUCLEOTIDE SEQUENCE [LARGE SCALE GENOMIC DNA]</scope>
    <source>
        <strain evidence="2 3">CBS 150709</strain>
    </source>
</reference>
<evidence type="ECO:0000313" key="3">
    <source>
        <dbReference type="Proteomes" id="UP001287286"/>
    </source>
</evidence>
<keyword evidence="3" id="KW-1185">Reference proteome</keyword>
<evidence type="ECO:0000256" key="1">
    <source>
        <dbReference type="SAM" id="MobiDB-lite"/>
    </source>
</evidence>
<name>A0ABR0BG92_PURLI</name>
<organism evidence="2 3">
    <name type="scientific">Purpureocillium lilacinum</name>
    <name type="common">Paecilomyces lilacinus</name>
    <dbReference type="NCBI Taxonomy" id="33203"/>
    <lineage>
        <taxon>Eukaryota</taxon>
        <taxon>Fungi</taxon>
        <taxon>Dikarya</taxon>
        <taxon>Ascomycota</taxon>
        <taxon>Pezizomycotina</taxon>
        <taxon>Sordariomycetes</taxon>
        <taxon>Hypocreomycetidae</taxon>
        <taxon>Hypocreales</taxon>
        <taxon>Ophiocordycipitaceae</taxon>
        <taxon>Purpureocillium</taxon>
    </lineage>
</organism>
<feature type="region of interest" description="Disordered" evidence="1">
    <location>
        <begin position="204"/>
        <end position="263"/>
    </location>
</feature>
<comment type="caution">
    <text evidence="2">The sequence shown here is derived from an EMBL/GenBank/DDBJ whole genome shotgun (WGS) entry which is preliminary data.</text>
</comment>
<dbReference type="Proteomes" id="UP001287286">
    <property type="component" value="Unassembled WGS sequence"/>
</dbReference>
<evidence type="ECO:0000313" key="2">
    <source>
        <dbReference type="EMBL" id="KAK4075277.1"/>
    </source>
</evidence>
<sequence length="450" mass="50227">MVMDRGNSTNRALPPPPPYEEVCGATNDTRRTHRHDDAASLPSVWFEAAVRDKARQIFNSNPANESLTGRGIDPPIGGSSWQEASESVQMQWKRFEYWDEAWDQTGTPDATWPHQKAWNMRQPRSPTPLFGCGIEARDDRYEDGPKASRPIQVFLADAWEMLRSKTYSDNMCPDDIMKSLFSDVAAMWKNRGLNWIWPGNVPGLEWPPPGGADRNSEGQPRRGRQHDEANNRAGAPLQIAPSGRGQAKRSRDGEELGGDVCGSTVGKRRKLEHHDEPGPNPAVNILNGAVRYRPLSGTEAHTGACAVDKCGRWVTRTRKRTAKAGPFSWFGETAEKCQTEPYRTGWFIARVTGPRLWSPDITSLNLDSWRHNRETVTMSRTMDVSRCQALARSPSKNGFWHLPEARLSARDSSAAQTEHLEGLVRSPSPSIVFPGGIGSYLETAAFDRLR</sequence>
<protein>
    <submittedName>
        <fullName evidence="2">Uncharacterized protein</fullName>
    </submittedName>
</protein>
<accession>A0ABR0BG92</accession>
<proteinExistence type="predicted"/>